<organism evidence="1 2">
    <name type="scientific">Nocardioides jiangxiensis</name>
    <dbReference type="NCBI Taxonomy" id="3064524"/>
    <lineage>
        <taxon>Bacteria</taxon>
        <taxon>Bacillati</taxon>
        <taxon>Actinomycetota</taxon>
        <taxon>Actinomycetes</taxon>
        <taxon>Propionibacteriales</taxon>
        <taxon>Nocardioidaceae</taxon>
        <taxon>Nocardioides</taxon>
    </lineage>
</organism>
<evidence type="ECO:0000313" key="2">
    <source>
        <dbReference type="Proteomes" id="UP001233314"/>
    </source>
</evidence>
<dbReference type="Gene3D" id="3.30.2010.20">
    <property type="match status" value="1"/>
</dbReference>
<dbReference type="Proteomes" id="UP001233314">
    <property type="component" value="Unassembled WGS sequence"/>
</dbReference>
<reference evidence="1 2" key="1">
    <citation type="submission" date="2023-07" db="EMBL/GenBank/DDBJ databases">
        <title>Nocardioides sp. nov WY-20 isolated from soil.</title>
        <authorList>
            <person name="Liu B."/>
            <person name="Wan Y."/>
        </authorList>
    </citation>
    <scope>NUCLEOTIDE SEQUENCE [LARGE SCALE GENOMIC DNA]</scope>
    <source>
        <strain evidence="1 2">WY-20</strain>
    </source>
</reference>
<dbReference type="InterPro" id="IPR010428">
    <property type="entry name" value="Zincin_1"/>
</dbReference>
<comment type="caution">
    <text evidence="1">The sequence shown here is derived from an EMBL/GenBank/DDBJ whole genome shotgun (WGS) entry which is preliminary data.</text>
</comment>
<evidence type="ECO:0000313" key="1">
    <source>
        <dbReference type="EMBL" id="MDO7867480.1"/>
    </source>
</evidence>
<dbReference type="CDD" id="cd12954">
    <property type="entry name" value="MMP_TTHA0227_like_1"/>
    <property type="match status" value="1"/>
</dbReference>
<dbReference type="SUPFAM" id="SSF55486">
    <property type="entry name" value="Metalloproteases ('zincins'), catalytic domain"/>
    <property type="match status" value="1"/>
</dbReference>
<accession>A0ABT9AZC9</accession>
<keyword evidence="2" id="KW-1185">Reference proteome</keyword>
<dbReference type="EMBL" id="JAUQTA010000001">
    <property type="protein sequence ID" value="MDO7867480.1"/>
    <property type="molecule type" value="Genomic_DNA"/>
</dbReference>
<proteinExistence type="predicted"/>
<protein>
    <submittedName>
        <fullName evidence="1">Metallopeptidase family protein</fullName>
    </submittedName>
</protein>
<dbReference type="RefSeq" id="WP_305026877.1">
    <property type="nucleotide sequence ID" value="NZ_JAUQTA010000001.1"/>
</dbReference>
<gene>
    <name evidence="1" type="ORF">Q5722_03770</name>
</gene>
<dbReference type="InterPro" id="IPR038555">
    <property type="entry name" value="Zincin_1_sf"/>
</dbReference>
<dbReference type="Pfam" id="PF06262">
    <property type="entry name" value="Zincin_1"/>
    <property type="match status" value="1"/>
</dbReference>
<name>A0ABT9AZC9_9ACTN</name>
<sequence>MATRPRRDRRGRGMRGPGVLPAWAGGVRSIPPRPTRRERFDDLVLAVADAIDARWQRELQAVGTLEYAVEDTPLLPDGWAHDSTPLASMVRGGAGRPHRLVLFRRPIEHRAPEREDLEALVLTLVVENVAELLGLPAEDIDPRYQPGD</sequence>